<dbReference type="InterPro" id="IPR013083">
    <property type="entry name" value="Znf_RING/FYVE/PHD"/>
</dbReference>
<name>A0A8H4JAG4_9HYPO</name>
<dbReference type="SUPFAM" id="SSF57850">
    <property type="entry name" value="RING/U-box"/>
    <property type="match status" value="1"/>
</dbReference>
<dbReference type="InterPro" id="IPR017907">
    <property type="entry name" value="Znf_RING_CS"/>
</dbReference>
<keyword evidence="3" id="KW-0862">Zinc</keyword>
<feature type="domain" description="RING-type" evidence="6">
    <location>
        <begin position="302"/>
        <end position="336"/>
    </location>
</feature>
<dbReference type="PROSITE" id="PS50089">
    <property type="entry name" value="ZF_RING_2"/>
    <property type="match status" value="1"/>
</dbReference>
<evidence type="ECO:0000259" key="6">
    <source>
        <dbReference type="PROSITE" id="PS50089"/>
    </source>
</evidence>
<keyword evidence="1" id="KW-0479">Metal-binding</keyword>
<dbReference type="InterPro" id="IPR001841">
    <property type="entry name" value="Znf_RING"/>
</dbReference>
<dbReference type="Proteomes" id="UP000536711">
    <property type="component" value="Unassembled WGS sequence"/>
</dbReference>
<accession>A0A8H4JAG4</accession>
<keyword evidence="8" id="KW-1185">Reference proteome</keyword>
<dbReference type="EMBL" id="JAADJF010000483">
    <property type="protein sequence ID" value="KAF4416101.1"/>
    <property type="molecule type" value="Genomic_DNA"/>
</dbReference>
<dbReference type="GO" id="GO:0008270">
    <property type="term" value="F:zinc ion binding"/>
    <property type="evidence" value="ECO:0007669"/>
    <property type="project" value="UniProtKB-KW"/>
</dbReference>
<comment type="caution">
    <text evidence="7">The sequence shown here is derived from an EMBL/GenBank/DDBJ whole genome shotgun (WGS) entry which is preliminary data.</text>
</comment>
<evidence type="ECO:0000256" key="1">
    <source>
        <dbReference type="ARBA" id="ARBA00022723"/>
    </source>
</evidence>
<evidence type="ECO:0000256" key="3">
    <source>
        <dbReference type="ARBA" id="ARBA00022833"/>
    </source>
</evidence>
<dbReference type="AlphaFoldDB" id="A0A8H4JAG4"/>
<evidence type="ECO:0000313" key="7">
    <source>
        <dbReference type="EMBL" id="KAF4416101.1"/>
    </source>
</evidence>
<dbReference type="OrthoDB" id="5045992at2759"/>
<reference evidence="7 8" key="1">
    <citation type="submission" date="2020-01" db="EMBL/GenBank/DDBJ databases">
        <title>Identification and distribution of gene clusters putatively required for synthesis of sphingolipid metabolism inhibitors in phylogenetically diverse species of the filamentous fungus Fusarium.</title>
        <authorList>
            <person name="Kim H.-S."/>
            <person name="Busman M."/>
            <person name="Brown D.W."/>
            <person name="Divon H."/>
            <person name="Uhlig S."/>
            <person name="Proctor R.H."/>
        </authorList>
    </citation>
    <scope>NUCLEOTIDE SEQUENCE [LARGE SCALE GENOMIC DNA]</scope>
    <source>
        <strain evidence="7 8">NRRL 13308</strain>
    </source>
</reference>
<organism evidence="7 8">
    <name type="scientific">Fusarium acutatum</name>
    <dbReference type="NCBI Taxonomy" id="78861"/>
    <lineage>
        <taxon>Eukaryota</taxon>
        <taxon>Fungi</taxon>
        <taxon>Dikarya</taxon>
        <taxon>Ascomycota</taxon>
        <taxon>Pezizomycotina</taxon>
        <taxon>Sordariomycetes</taxon>
        <taxon>Hypocreomycetidae</taxon>
        <taxon>Hypocreales</taxon>
        <taxon>Nectriaceae</taxon>
        <taxon>Fusarium</taxon>
        <taxon>Fusarium fujikuroi species complex</taxon>
    </lineage>
</organism>
<proteinExistence type="predicted"/>
<evidence type="ECO:0000313" key="8">
    <source>
        <dbReference type="Proteomes" id="UP000536711"/>
    </source>
</evidence>
<keyword evidence="2 4" id="KW-0863">Zinc-finger</keyword>
<dbReference type="PROSITE" id="PS00518">
    <property type="entry name" value="ZF_RING_1"/>
    <property type="match status" value="1"/>
</dbReference>
<protein>
    <recommendedName>
        <fullName evidence="6">RING-type domain-containing protein</fullName>
    </recommendedName>
</protein>
<feature type="region of interest" description="Disordered" evidence="5">
    <location>
        <begin position="1"/>
        <end position="25"/>
    </location>
</feature>
<gene>
    <name evidence="7" type="ORF">FACUT_12862</name>
</gene>
<evidence type="ECO:0000256" key="4">
    <source>
        <dbReference type="PROSITE-ProRule" id="PRU00175"/>
    </source>
</evidence>
<evidence type="ECO:0000256" key="2">
    <source>
        <dbReference type="ARBA" id="ARBA00022771"/>
    </source>
</evidence>
<dbReference type="Gene3D" id="3.30.40.10">
    <property type="entry name" value="Zinc/RING finger domain, C3HC4 (zinc finger)"/>
    <property type="match status" value="1"/>
</dbReference>
<sequence length="512" mass="59173">MRTKDQARKQAFVRPRTHTSISSPTNWTTTSANTFFDSSFYHTTKMPITETYFPALLQACDDDPRDPLDIQLTCGICHEQMSFKDEADPHLPPSEKGSLIHMDDEKLVNQEPLPIDLEVPIKMIEGSLLKAHGIAVPDGDSTVFKYEIRLYEPRRRGRDFLVWERRHIEKMEQEMRDHWIGSRKPMALDLAFDLRDLWPDENVRRKMDERVERGKRNMMEYIDNREDEEVDDEDEEPDVKELLPPIHQPPAKLQLTNRLLTNSDEGLKISTTKDLITAAYYTELAKIINNDPTAIERLEIECGMCQDKMSNPEDKTCSAIIFPCGHMFCPSCVKDYRTHMLRVTVEKREEKEIRAEFDKREVVKQLPISSELLEFFRIAGDSLDKAWNGPRAPGDGFPPFNYDLALCKRYLRTMRAGRIEEKRWILSCGWCAKFPKVTDLNRFILVVRLEPDEKIQGRQDSPDGQDNENPRLYALAAIPVVGGMLASGYEFGAFLARHSCQGSEDEQQRIVE</sequence>
<evidence type="ECO:0000256" key="5">
    <source>
        <dbReference type="SAM" id="MobiDB-lite"/>
    </source>
</evidence>